<evidence type="ECO:0000313" key="7">
    <source>
        <dbReference type="Proteomes" id="UP000198341"/>
    </source>
</evidence>
<keyword evidence="1" id="KW-0489">Methyltransferase</keyword>
<evidence type="ECO:0000256" key="2">
    <source>
        <dbReference type="ARBA" id="ARBA00022679"/>
    </source>
</evidence>
<dbReference type="SUPFAM" id="SSF48403">
    <property type="entry name" value="Ankyrin repeat"/>
    <property type="match status" value="1"/>
</dbReference>
<dbReference type="InterPro" id="IPR051038">
    <property type="entry name" value="RMT2/GAMT_Mtase"/>
</dbReference>
<feature type="domain" description="RMT2" evidence="5">
    <location>
        <begin position="126"/>
        <end position="355"/>
    </location>
</feature>
<dbReference type="PANTHER" id="PTHR32379:SF1">
    <property type="entry name" value="GUANIDINOACETATE N-METHYLTRANSFERASE"/>
    <property type="match status" value="1"/>
</dbReference>
<dbReference type="GO" id="GO:0005737">
    <property type="term" value="C:cytoplasm"/>
    <property type="evidence" value="ECO:0007669"/>
    <property type="project" value="TreeGrafter"/>
</dbReference>
<organism evidence="6 7">
    <name type="scientific">Bathycoccus prasinos</name>
    <dbReference type="NCBI Taxonomy" id="41875"/>
    <lineage>
        <taxon>Eukaryota</taxon>
        <taxon>Viridiplantae</taxon>
        <taxon>Chlorophyta</taxon>
        <taxon>Mamiellophyceae</taxon>
        <taxon>Mamiellales</taxon>
        <taxon>Bathycoccaceae</taxon>
        <taxon>Bathycoccus</taxon>
    </lineage>
</organism>
<dbReference type="OrthoDB" id="19014at2759"/>
<evidence type="ECO:0000259" key="5">
    <source>
        <dbReference type="PROSITE" id="PS51559"/>
    </source>
</evidence>
<dbReference type="InterPro" id="IPR036770">
    <property type="entry name" value="Ankyrin_rpt-contain_sf"/>
</dbReference>
<evidence type="ECO:0000256" key="1">
    <source>
        <dbReference type="ARBA" id="ARBA00022603"/>
    </source>
</evidence>
<dbReference type="eggNOG" id="KOG1709">
    <property type="taxonomic scope" value="Eukaryota"/>
</dbReference>
<dbReference type="PROSITE" id="PS51559">
    <property type="entry name" value="SAM_RMT2"/>
    <property type="match status" value="1"/>
</dbReference>
<name>K8EYT1_9CHLO</name>
<dbReference type="InterPro" id="IPR026480">
    <property type="entry name" value="RMT2_dom"/>
</dbReference>
<evidence type="ECO:0000256" key="3">
    <source>
        <dbReference type="ARBA" id="ARBA00022691"/>
    </source>
</evidence>
<dbReference type="GO" id="GO:0005634">
    <property type="term" value="C:nucleus"/>
    <property type="evidence" value="ECO:0007669"/>
    <property type="project" value="TreeGrafter"/>
</dbReference>
<dbReference type="Gene3D" id="1.25.40.20">
    <property type="entry name" value="Ankyrin repeat-containing domain"/>
    <property type="match status" value="1"/>
</dbReference>
<keyword evidence="7" id="KW-1185">Reference proteome</keyword>
<gene>
    <name evidence="6" type="ORF">Bathy01g01620</name>
</gene>
<dbReference type="AlphaFoldDB" id="K8EYT1"/>
<dbReference type="InterPro" id="IPR002110">
    <property type="entry name" value="Ankyrin_rpt"/>
</dbReference>
<dbReference type="KEGG" id="bpg:Bathy01g01620"/>
<feature type="repeat" description="ANK" evidence="4">
    <location>
        <begin position="53"/>
        <end position="86"/>
    </location>
</feature>
<dbReference type="STRING" id="41875.K8EYT1"/>
<dbReference type="SUPFAM" id="SSF53335">
    <property type="entry name" value="S-adenosyl-L-methionine-dependent methyltransferases"/>
    <property type="match status" value="1"/>
</dbReference>
<dbReference type="InterPro" id="IPR029063">
    <property type="entry name" value="SAM-dependent_MTases_sf"/>
</dbReference>
<dbReference type="PANTHER" id="PTHR32379">
    <property type="entry name" value="GUANIDINOACETATE N-METHYLTRANSFERASE"/>
    <property type="match status" value="1"/>
</dbReference>
<dbReference type="Proteomes" id="UP000198341">
    <property type="component" value="Chromosome 1"/>
</dbReference>
<proteinExistence type="predicted"/>
<dbReference type="RefSeq" id="XP_007515504.1">
    <property type="nucleotide sequence ID" value="XM_007515442.1"/>
</dbReference>
<keyword evidence="4" id="KW-0040">ANK repeat</keyword>
<dbReference type="PROSITE" id="PS50088">
    <property type="entry name" value="ANK_REPEAT"/>
    <property type="match status" value="1"/>
</dbReference>
<evidence type="ECO:0000313" key="6">
    <source>
        <dbReference type="EMBL" id="CCO14383.1"/>
    </source>
</evidence>
<dbReference type="Gene3D" id="3.40.50.150">
    <property type="entry name" value="Vaccinia Virus protein VP39"/>
    <property type="match status" value="1"/>
</dbReference>
<evidence type="ECO:0000256" key="4">
    <source>
        <dbReference type="PROSITE-ProRule" id="PRU00023"/>
    </source>
</evidence>
<sequence>MSSPQNNENFHPPPNEEEYEEDIFRAIDANDLALVQRIISEQGTDCVLKRISNSKTTLMRACETHGNESIVEVLLSSGAPWNAVDDDGHCAGEYAAEKYPHLASQLMDYGVEVELLLGDEIRASGAYETDTSYLSEKLKYDANDRLLDAQGDAVMMKWETPLMKLHAEKICDVEHGKESEAVVLNVGFGLGIIDGFIQDLKPKTHVIIEAHPDVYAHMKRKGWDEKENVVVVFGRWQDVIEDLAKEYSFTGAFFDTYGETYNEIREFHVHLPKLFQKSKKEGKRCTYSYFNGFCPDNIFFHMVYNRLIAKELKDLSGMSTTFESVKVDKIDWEGVTGHGKYWEMETYFLPTSTYC</sequence>
<reference evidence="6 7" key="1">
    <citation type="submission" date="2011-10" db="EMBL/GenBank/DDBJ databases">
        <authorList>
            <person name="Genoscope - CEA"/>
        </authorList>
    </citation>
    <scope>NUCLEOTIDE SEQUENCE [LARGE SCALE GENOMIC DNA]</scope>
    <source>
        <strain evidence="6 7">RCC 1105</strain>
    </source>
</reference>
<keyword evidence="3" id="KW-0949">S-adenosyl-L-methionine</keyword>
<dbReference type="GeneID" id="19017897"/>
<keyword evidence="2" id="KW-0808">Transferase</keyword>
<dbReference type="Pfam" id="PF12796">
    <property type="entry name" value="Ank_2"/>
    <property type="match status" value="1"/>
</dbReference>
<protein>
    <submittedName>
        <fullName evidence="6">Arginine N-methyltransferase 2</fullName>
    </submittedName>
</protein>
<accession>K8EYT1</accession>
<dbReference type="GO" id="GO:0008757">
    <property type="term" value="F:S-adenosylmethionine-dependent methyltransferase activity"/>
    <property type="evidence" value="ECO:0007669"/>
    <property type="project" value="TreeGrafter"/>
</dbReference>
<dbReference type="GO" id="GO:0032259">
    <property type="term" value="P:methylation"/>
    <property type="evidence" value="ECO:0007669"/>
    <property type="project" value="UniProtKB-KW"/>
</dbReference>
<dbReference type="EMBL" id="FO082278">
    <property type="protein sequence ID" value="CCO14383.1"/>
    <property type="molecule type" value="Genomic_DNA"/>
</dbReference>